<proteinExistence type="inferred from homology"/>
<evidence type="ECO:0000256" key="4">
    <source>
        <dbReference type="SAM" id="MobiDB-lite"/>
    </source>
</evidence>
<dbReference type="InterPro" id="IPR036188">
    <property type="entry name" value="FAD/NAD-bd_sf"/>
</dbReference>
<keyword evidence="6" id="KW-1185">Reference proteome</keyword>
<dbReference type="PRINTS" id="PR00420">
    <property type="entry name" value="RNGMNOXGNASE"/>
</dbReference>
<evidence type="ECO:0000256" key="1">
    <source>
        <dbReference type="ARBA" id="ARBA00023002"/>
    </source>
</evidence>
<evidence type="ECO:0000256" key="3">
    <source>
        <dbReference type="ARBA" id="ARBA00038396"/>
    </source>
</evidence>
<dbReference type="Proteomes" id="UP000295124">
    <property type="component" value="Unassembled WGS sequence"/>
</dbReference>
<keyword evidence="2" id="KW-0503">Monooxygenase</keyword>
<organism evidence="5 6">
    <name type="scientific">Kribbella antibiotica</name>
    <dbReference type="NCBI Taxonomy" id="190195"/>
    <lineage>
        <taxon>Bacteria</taxon>
        <taxon>Bacillati</taxon>
        <taxon>Actinomycetota</taxon>
        <taxon>Actinomycetes</taxon>
        <taxon>Propionibacteriales</taxon>
        <taxon>Kribbellaceae</taxon>
        <taxon>Kribbella</taxon>
    </lineage>
</organism>
<dbReference type="RefSeq" id="WP_132168605.1">
    <property type="nucleotide sequence ID" value="NZ_SMKX01000044.1"/>
</dbReference>
<dbReference type="GO" id="GO:0004497">
    <property type="term" value="F:monooxygenase activity"/>
    <property type="evidence" value="ECO:0007669"/>
    <property type="project" value="UniProtKB-KW"/>
</dbReference>
<dbReference type="Gene3D" id="3.30.9.100">
    <property type="match status" value="1"/>
</dbReference>
<gene>
    <name evidence="5" type="ORF">E1263_17515</name>
</gene>
<evidence type="ECO:0000256" key="2">
    <source>
        <dbReference type="ARBA" id="ARBA00023033"/>
    </source>
</evidence>
<dbReference type="Pfam" id="PF04820">
    <property type="entry name" value="Trp_halogenase"/>
    <property type="match status" value="2"/>
</dbReference>
<dbReference type="PANTHER" id="PTHR43747:SF5">
    <property type="entry name" value="FAD-BINDING DOMAIN-CONTAINING PROTEIN"/>
    <property type="match status" value="1"/>
</dbReference>
<sequence length="497" mass="54404">MSVSPRVLVVGGGPAGSTVAALLARAGVGVTLLERERFPRYHIGESLLASCLSTLRVSGAYDRVAAHGFQIKRGGVFLWQKDTWLLNWAALVDAEAWSWQVDRATFDDLLLRNASDQGAEVIEEATVKKVLFDDADRPVAVEWTMAGEDTVRTTEFDFLVDASGRAGVLAQKHFRMRRQHEGFRNIAIWSYWTGARLHPDSPEGAINVVSTPEGGWFWHIPLADGRFSVGYVISTRKAAEQVRVHGSQAAYYHDTIRNTPELVKLLEGATQVADIRADQDYSYVSDRLCGPGYVIVGDAALFLDPLLSTGVHLATYGALTAAASIATALRGEMSEPDALSFFDYTYRRAYERFLVLVSRMYQEYVGSDEYFSHASALTEAHADDTAQESFTRIMAGLTDVDESSGAQQRTGSDTIATKADGLHDYASGANISYMGHLDMSPVWNVWRDPLGADTAMGDLRVTTEPVLGLTRRPRTDAEKDAIARPVNPPVGAPPVTH</sequence>
<evidence type="ECO:0000313" key="5">
    <source>
        <dbReference type="EMBL" id="TDD58871.1"/>
    </source>
</evidence>
<dbReference type="EMBL" id="SMKX01000044">
    <property type="protein sequence ID" value="TDD58871.1"/>
    <property type="molecule type" value="Genomic_DNA"/>
</dbReference>
<dbReference type="Gene3D" id="3.50.50.60">
    <property type="entry name" value="FAD/NAD(P)-binding domain"/>
    <property type="match status" value="1"/>
</dbReference>
<dbReference type="InterPro" id="IPR006905">
    <property type="entry name" value="Flavin_halogenase"/>
</dbReference>
<name>A0A4R4ZJE7_9ACTN</name>
<accession>A0A4R4ZJE7</accession>
<reference evidence="5 6" key="1">
    <citation type="submission" date="2019-03" db="EMBL/GenBank/DDBJ databases">
        <title>Draft genome sequences of novel Actinobacteria.</title>
        <authorList>
            <person name="Sahin N."/>
            <person name="Ay H."/>
            <person name="Saygin H."/>
        </authorList>
    </citation>
    <scope>NUCLEOTIDE SEQUENCE [LARGE SCALE GENOMIC DNA]</scope>
    <source>
        <strain evidence="5 6">JCM 13523</strain>
    </source>
</reference>
<protein>
    <submittedName>
        <fullName evidence="5">NAD(P)/FAD-dependent oxidoreductase</fullName>
    </submittedName>
</protein>
<keyword evidence="1" id="KW-0560">Oxidoreductase</keyword>
<dbReference type="InterPro" id="IPR050816">
    <property type="entry name" value="Flavin-dep_Halogenase_NPB"/>
</dbReference>
<dbReference type="SUPFAM" id="SSF51905">
    <property type="entry name" value="FAD/NAD(P)-binding domain"/>
    <property type="match status" value="1"/>
</dbReference>
<evidence type="ECO:0000313" key="6">
    <source>
        <dbReference type="Proteomes" id="UP000295124"/>
    </source>
</evidence>
<feature type="region of interest" description="Disordered" evidence="4">
    <location>
        <begin position="473"/>
        <end position="497"/>
    </location>
</feature>
<dbReference type="AlphaFoldDB" id="A0A4R4ZJE7"/>
<comment type="caution">
    <text evidence="5">The sequence shown here is derived from an EMBL/GenBank/DDBJ whole genome shotgun (WGS) entry which is preliminary data.</text>
</comment>
<feature type="compositionally biased region" description="Basic and acidic residues" evidence="4">
    <location>
        <begin position="473"/>
        <end position="482"/>
    </location>
</feature>
<dbReference type="OrthoDB" id="103324at2"/>
<dbReference type="PANTHER" id="PTHR43747">
    <property type="entry name" value="FAD-BINDING PROTEIN"/>
    <property type="match status" value="1"/>
</dbReference>
<comment type="similarity">
    <text evidence="3">Belongs to the flavin-dependent halogenase family. Bacterial tryptophan halogenase subfamily.</text>
</comment>
<feature type="compositionally biased region" description="Pro residues" evidence="4">
    <location>
        <begin position="486"/>
        <end position="497"/>
    </location>
</feature>